<organism evidence="2 3">
    <name type="scientific">Sapajus apella</name>
    <name type="common">Brown-capped capuchin</name>
    <name type="synonym">Cebus apella</name>
    <dbReference type="NCBI Taxonomy" id="9515"/>
    <lineage>
        <taxon>Eukaryota</taxon>
        <taxon>Metazoa</taxon>
        <taxon>Chordata</taxon>
        <taxon>Craniata</taxon>
        <taxon>Vertebrata</taxon>
        <taxon>Euteleostomi</taxon>
        <taxon>Mammalia</taxon>
        <taxon>Eutheria</taxon>
        <taxon>Euarchontoglires</taxon>
        <taxon>Primates</taxon>
        <taxon>Haplorrhini</taxon>
        <taxon>Platyrrhini</taxon>
        <taxon>Cebidae</taxon>
        <taxon>Cebinae</taxon>
        <taxon>Sapajus</taxon>
    </lineage>
</organism>
<protein>
    <submittedName>
        <fullName evidence="3">Uncharacterized protein LOC116532158</fullName>
    </submittedName>
</protein>
<proteinExistence type="predicted"/>
<name>A0A6J3FN68_SAPAP</name>
<dbReference type="Proteomes" id="UP000504640">
    <property type="component" value="Unplaced"/>
</dbReference>
<evidence type="ECO:0000313" key="2">
    <source>
        <dbReference type="Proteomes" id="UP000504640"/>
    </source>
</evidence>
<accession>A0A6J3FN68</accession>
<evidence type="ECO:0000313" key="3">
    <source>
        <dbReference type="RefSeq" id="XP_032107183.1"/>
    </source>
</evidence>
<evidence type="ECO:0000256" key="1">
    <source>
        <dbReference type="SAM" id="MobiDB-lite"/>
    </source>
</evidence>
<feature type="region of interest" description="Disordered" evidence="1">
    <location>
        <begin position="74"/>
        <end position="111"/>
    </location>
</feature>
<feature type="compositionally biased region" description="Low complexity" evidence="1">
    <location>
        <begin position="85"/>
        <end position="108"/>
    </location>
</feature>
<gene>
    <name evidence="3" type="primary">LOC116532158</name>
</gene>
<reference evidence="3" key="1">
    <citation type="submission" date="2025-08" db="UniProtKB">
        <authorList>
            <consortium name="RefSeq"/>
        </authorList>
    </citation>
    <scope>IDENTIFICATION</scope>
    <source>
        <tissue evidence="3">Blood</tissue>
    </source>
</reference>
<dbReference type="RefSeq" id="XP_032107183.1">
    <property type="nucleotide sequence ID" value="XM_032251292.1"/>
</dbReference>
<dbReference type="GeneID" id="116532158"/>
<dbReference type="AlphaFoldDB" id="A0A6J3FN68"/>
<keyword evidence="2" id="KW-1185">Reference proteome</keyword>
<sequence>MSRQQIQASDITRMFFKDTALRLKYTLWAGACELIQLTNYGSAHEAASSRQPGWAPASARPEAGDSVAAAPVTGVSRALGPGGPSSPRAARPAPSRPSAAAPVRRPAGCRVPRSQDFLGARAGGRRNSAQSLQQLVAGKLSPGCRLEKLQNCCSPVRTCSLSSSLFLSIWKSQTARLRLICAYSRSLPGGMNQQRVE</sequence>